<dbReference type="PANTHER" id="PTHR21240:SF28">
    <property type="entry name" value="ISO-OROTATE DECARBOXYLASE (EUROFUNG)"/>
    <property type="match status" value="1"/>
</dbReference>
<evidence type="ECO:0000259" key="2">
    <source>
        <dbReference type="Pfam" id="PF04909"/>
    </source>
</evidence>
<dbReference type="RefSeq" id="WP_114055963.1">
    <property type="nucleotide sequence ID" value="NZ_CP030862.1"/>
</dbReference>
<evidence type="ECO:0000256" key="1">
    <source>
        <dbReference type="ARBA" id="ARBA00023239"/>
    </source>
</evidence>
<keyword evidence="3" id="KW-0378">Hydrolase</keyword>
<proteinExistence type="predicted"/>
<dbReference type="AlphaFoldDB" id="A0A344U1K3"/>
<dbReference type="InterPro" id="IPR032465">
    <property type="entry name" value="ACMSD"/>
</dbReference>
<accession>A0A344U1K3</accession>
<keyword evidence="4" id="KW-1185">Reference proteome</keyword>
<dbReference type="InterPro" id="IPR006680">
    <property type="entry name" value="Amidohydro-rel"/>
</dbReference>
<name>A0A344U1K3_9ACTN</name>
<dbReference type="EMBL" id="CP030862">
    <property type="protein sequence ID" value="AXE24774.1"/>
    <property type="molecule type" value="Genomic_DNA"/>
</dbReference>
<organism evidence="3 4">
    <name type="scientific">Streptomyces globosus</name>
    <dbReference type="NCBI Taxonomy" id="68209"/>
    <lineage>
        <taxon>Bacteria</taxon>
        <taxon>Bacillati</taxon>
        <taxon>Actinomycetota</taxon>
        <taxon>Actinomycetes</taxon>
        <taxon>Kitasatosporales</taxon>
        <taxon>Streptomycetaceae</taxon>
        <taxon>Streptomyces</taxon>
    </lineage>
</organism>
<protein>
    <submittedName>
        <fullName evidence="3">Amidohydrolase</fullName>
    </submittedName>
</protein>
<dbReference type="InterPro" id="IPR032466">
    <property type="entry name" value="Metal_Hydrolase"/>
</dbReference>
<keyword evidence="1" id="KW-0456">Lyase</keyword>
<dbReference type="Proteomes" id="UP000252004">
    <property type="component" value="Chromosome"/>
</dbReference>
<dbReference type="SUPFAM" id="SSF51556">
    <property type="entry name" value="Metallo-dependent hydrolases"/>
    <property type="match status" value="1"/>
</dbReference>
<dbReference type="Pfam" id="PF04909">
    <property type="entry name" value="Amidohydro_2"/>
    <property type="match status" value="1"/>
</dbReference>
<evidence type="ECO:0000313" key="3">
    <source>
        <dbReference type="EMBL" id="AXE24774.1"/>
    </source>
</evidence>
<dbReference type="GO" id="GO:0005737">
    <property type="term" value="C:cytoplasm"/>
    <property type="evidence" value="ECO:0007669"/>
    <property type="project" value="TreeGrafter"/>
</dbReference>
<dbReference type="GO" id="GO:0016787">
    <property type="term" value="F:hydrolase activity"/>
    <property type="evidence" value="ECO:0007669"/>
    <property type="project" value="UniProtKB-KW"/>
</dbReference>
<dbReference type="KEGG" id="sgz:C0216_16145"/>
<dbReference type="GO" id="GO:0016831">
    <property type="term" value="F:carboxy-lyase activity"/>
    <property type="evidence" value="ECO:0007669"/>
    <property type="project" value="InterPro"/>
</dbReference>
<dbReference type="Gene3D" id="3.20.20.140">
    <property type="entry name" value="Metal-dependent hydrolases"/>
    <property type="match status" value="1"/>
</dbReference>
<gene>
    <name evidence="3" type="ORF">C0216_16145</name>
</gene>
<dbReference type="GO" id="GO:0019748">
    <property type="term" value="P:secondary metabolic process"/>
    <property type="evidence" value="ECO:0007669"/>
    <property type="project" value="TreeGrafter"/>
</dbReference>
<evidence type="ECO:0000313" key="4">
    <source>
        <dbReference type="Proteomes" id="UP000252004"/>
    </source>
</evidence>
<dbReference type="OrthoDB" id="149172at2"/>
<dbReference type="PANTHER" id="PTHR21240">
    <property type="entry name" value="2-AMINO-3-CARBOXYLMUCONATE-6-SEMIALDEHYDE DECARBOXYLASE"/>
    <property type="match status" value="1"/>
</dbReference>
<sequence length="321" mass="34434">MSTPAGLIDVHHHAVPPLYAEALGDRKAIPGVDYPDWTPEQSLEVMDAHGIAAAVLSITAPGVTFLDGPDAPKMARRVNEYLAGLVREHPKRFGAFAILPLPDVAAARDELRYSMDELGLDGAGLLTSYGRRYLGDPEFEPLLAEIAERGAAVHVHPAAPPSRDLETFDLPASLYEFTFETTRTAASLLFNGVLDRLPDLRLILSHAGGTLPFLARRLTHGPTIGAYLKDRVPADVIGTLGRLHYDIAMSANEFALPALTRLAGAGRILYGSDYPFMPAAHTAENTAGFAAYDGWTEAERAEVGRANALRLLPALAARLAG</sequence>
<reference evidence="3 4" key="1">
    <citation type="submission" date="2018-01" db="EMBL/GenBank/DDBJ databases">
        <title>Draft genome Sequence of streptomyces globosus LZH-48.</title>
        <authorList>
            <person name="Ran K."/>
            <person name="Li Z."/>
            <person name="Wei S."/>
            <person name="Dong R."/>
        </authorList>
    </citation>
    <scope>NUCLEOTIDE SEQUENCE [LARGE SCALE GENOMIC DNA]</scope>
    <source>
        <strain evidence="3 4">LZH-48</strain>
    </source>
</reference>
<feature type="domain" description="Amidohydrolase-related" evidence="2">
    <location>
        <begin position="8"/>
        <end position="313"/>
    </location>
</feature>